<accession>A0A010RDK7</accession>
<gene>
    <name evidence="1" type="ORF">CFIO01_11592</name>
</gene>
<comment type="caution">
    <text evidence="1">The sequence shown here is derived from an EMBL/GenBank/DDBJ whole genome shotgun (WGS) entry which is preliminary data.</text>
</comment>
<evidence type="ECO:0000313" key="1">
    <source>
        <dbReference type="EMBL" id="EXF75849.1"/>
    </source>
</evidence>
<dbReference type="HOGENOM" id="CLU_2413120_0_0_1"/>
<evidence type="ECO:0000313" key="2">
    <source>
        <dbReference type="Proteomes" id="UP000020467"/>
    </source>
</evidence>
<organism evidence="1 2">
    <name type="scientific">Colletotrichum fioriniae PJ7</name>
    <dbReference type="NCBI Taxonomy" id="1445577"/>
    <lineage>
        <taxon>Eukaryota</taxon>
        <taxon>Fungi</taxon>
        <taxon>Dikarya</taxon>
        <taxon>Ascomycota</taxon>
        <taxon>Pezizomycotina</taxon>
        <taxon>Sordariomycetes</taxon>
        <taxon>Hypocreomycetidae</taxon>
        <taxon>Glomerellales</taxon>
        <taxon>Glomerellaceae</taxon>
        <taxon>Colletotrichum</taxon>
        <taxon>Colletotrichum acutatum species complex</taxon>
    </lineage>
</organism>
<dbReference type="EMBL" id="JARH01000876">
    <property type="protein sequence ID" value="EXF75849.1"/>
    <property type="molecule type" value="Genomic_DNA"/>
</dbReference>
<dbReference type="KEGG" id="cfj:CFIO01_11592"/>
<protein>
    <submittedName>
        <fullName evidence="1">Uncharacterized protein</fullName>
    </submittedName>
</protein>
<reference evidence="1 2" key="1">
    <citation type="submission" date="2014-02" db="EMBL/GenBank/DDBJ databases">
        <title>The genome sequence of Colletotrichum fioriniae PJ7.</title>
        <authorList>
            <person name="Baroncelli R."/>
            <person name="Thon M.R."/>
        </authorList>
    </citation>
    <scope>NUCLEOTIDE SEQUENCE [LARGE SCALE GENOMIC DNA]</scope>
    <source>
        <strain evidence="1 2">PJ7</strain>
    </source>
</reference>
<dbReference type="Proteomes" id="UP000020467">
    <property type="component" value="Unassembled WGS sequence"/>
</dbReference>
<proteinExistence type="predicted"/>
<sequence>MLLRPGDWLARAGAAELRLVICSDAADDAYFTSRFDDRREFDLYLILIPYLAGLTSSMHLPLTHASTANVQIFQAAAAALTGTCPSNPPPSQ</sequence>
<keyword evidence="2" id="KW-1185">Reference proteome</keyword>
<dbReference type="AlphaFoldDB" id="A0A010RDK7"/>
<name>A0A010RDK7_9PEZI</name>